<keyword evidence="2" id="KW-1185">Reference proteome</keyword>
<dbReference type="Proteomes" id="UP001597362">
    <property type="component" value="Unassembled WGS sequence"/>
</dbReference>
<reference evidence="2" key="1">
    <citation type="journal article" date="2019" name="Int. J. Syst. Evol. Microbiol.">
        <title>The Global Catalogue of Microorganisms (GCM) 10K type strain sequencing project: providing services to taxonomists for standard genome sequencing and annotation.</title>
        <authorList>
            <consortium name="The Broad Institute Genomics Platform"/>
            <consortium name="The Broad Institute Genome Sequencing Center for Infectious Disease"/>
            <person name="Wu L."/>
            <person name="Ma J."/>
        </authorList>
    </citation>
    <scope>NUCLEOTIDE SEQUENCE [LARGE SCALE GENOMIC DNA]</scope>
    <source>
        <strain evidence="2">GH52</strain>
    </source>
</reference>
<evidence type="ECO:0000313" key="1">
    <source>
        <dbReference type="EMBL" id="MFD2117439.1"/>
    </source>
</evidence>
<gene>
    <name evidence="1" type="ORF">ACFSJH_17045</name>
</gene>
<proteinExistence type="predicted"/>
<organism evidence="1 2">
    <name type="scientific">Paenibacillus yanchengensis</name>
    <dbReference type="NCBI Taxonomy" id="2035833"/>
    <lineage>
        <taxon>Bacteria</taxon>
        <taxon>Bacillati</taxon>
        <taxon>Bacillota</taxon>
        <taxon>Bacilli</taxon>
        <taxon>Bacillales</taxon>
        <taxon>Paenibacillaceae</taxon>
        <taxon>Paenibacillus</taxon>
    </lineage>
</organism>
<name>A0ABW4YPN9_9BACL</name>
<dbReference type="RefSeq" id="WP_377774613.1">
    <property type="nucleotide sequence ID" value="NZ_JBHUHO010000040.1"/>
</dbReference>
<accession>A0ABW4YPN9</accession>
<evidence type="ECO:0000313" key="2">
    <source>
        <dbReference type="Proteomes" id="UP001597362"/>
    </source>
</evidence>
<sequence>MQIPSAPTAWQYVELVAQLADLKNENYQLLLTLSTMIELLHEKGIILNSELNERIIHVDQQLDNLFTIIDDGKLQY</sequence>
<protein>
    <submittedName>
        <fullName evidence="1">Uncharacterized protein</fullName>
    </submittedName>
</protein>
<comment type="caution">
    <text evidence="1">The sequence shown here is derived from an EMBL/GenBank/DDBJ whole genome shotgun (WGS) entry which is preliminary data.</text>
</comment>
<dbReference type="EMBL" id="JBHUHO010000040">
    <property type="protein sequence ID" value="MFD2117439.1"/>
    <property type="molecule type" value="Genomic_DNA"/>
</dbReference>